<sequence length="734" mass="84311">MRFYVPEWEDRVDAHYDFEHDEHSSPHTSERVQQYIWDIFDYESTPIDGVLISREQVEDSRTKFERLIDHGVHHEASGLNIPDWLPTISDCGAWGYKQLPFPPYDNDGMLEFYEQLGVTVGVTIDHLVLGTGHQERLYLDKRAMPEGFSTDDLPEDLTEDLDLMIDEWPDTWPDYVAESEPSIYEAGDPDPFDLSIFEGSADRVLADLRDDPRAVYREDDTDFRYQLTLKNAREMRDLYEENGYSFRLMVAIQGWDPGSYANAARKVLGMGYDYLGIGGVAGSNVEDVRKTTTELGTVIKDYERGFDTRVDTHVFGFAKTDAFETIGRTGMTSFDSASMLRAAWTGGENYHLDSERRYDAIRVRYPSNGDDLEDAVEKALRGQEVLHGLRAFDENRSIADALDEWLSSAEIALDSFESYLYDNRFDDRFDASRLRDIEQSLREDFDLAGELKASFSDMLRSRVHKLLREDDPEEPLLFEEYARLLKTASGVFEEFESMQAEIARRERTTADVGTFKQVWALVKSYAEWMGDEDHLQAYEKTLRNEPWRECGCPICSELGIEVAIFRGNNRNRRRGFHNTRKFYDEFEEELPKILVATEASASLSGVETIESYLRNSEPELWKAVHDLPVAEIGVVTANGVHEWWEQPPSTVSLAPSKLGQQIGAHCVRYQDLFIYSTDRPLFEEVRHAVETQDCTVHEYSDANELRTAVLDRLGYEAEYLPSRLVQSGLAEFSQ</sequence>
<evidence type="ECO:0000313" key="1">
    <source>
        <dbReference type="EMBL" id="SDY90920.1"/>
    </source>
</evidence>
<reference evidence="2" key="1">
    <citation type="submission" date="2016-10" db="EMBL/GenBank/DDBJ databases">
        <authorList>
            <person name="Varghese N."/>
            <person name="Submissions S."/>
        </authorList>
    </citation>
    <scope>NUCLEOTIDE SEQUENCE [LARGE SCALE GENOMIC DNA]</scope>
    <source>
        <strain evidence="2">DC30,IBRC 10041,KCTC 4046</strain>
    </source>
</reference>
<proteinExistence type="predicted"/>
<name>A0A1H3NQG2_9EURY</name>
<organism evidence="1 2">
    <name type="scientific">Halopenitus persicus</name>
    <dbReference type="NCBI Taxonomy" id="1048396"/>
    <lineage>
        <taxon>Archaea</taxon>
        <taxon>Methanobacteriati</taxon>
        <taxon>Methanobacteriota</taxon>
        <taxon>Stenosarchaea group</taxon>
        <taxon>Halobacteria</taxon>
        <taxon>Halobacteriales</taxon>
        <taxon>Haloferacaceae</taxon>
        <taxon>Halopenitus</taxon>
    </lineage>
</organism>
<dbReference type="OrthoDB" id="67059at2157"/>
<dbReference type="InterPro" id="IPR036511">
    <property type="entry name" value="TGT-like_sf"/>
</dbReference>
<dbReference type="Proteomes" id="UP000199079">
    <property type="component" value="Unassembled WGS sequence"/>
</dbReference>
<evidence type="ECO:0008006" key="3">
    <source>
        <dbReference type="Google" id="ProtNLM"/>
    </source>
</evidence>
<dbReference type="EMBL" id="FNPC01000014">
    <property type="protein sequence ID" value="SDY90920.1"/>
    <property type="molecule type" value="Genomic_DNA"/>
</dbReference>
<protein>
    <recommendedName>
        <fullName evidence="3">Queuine tRNA-ribosyltransferase tRNA-guanine transglycosylase</fullName>
    </recommendedName>
</protein>
<accession>A0A1H3NQG2</accession>
<dbReference type="Gene3D" id="3.20.20.105">
    <property type="entry name" value="Queuine tRNA-ribosyltransferase-like"/>
    <property type="match status" value="1"/>
</dbReference>
<gene>
    <name evidence="1" type="ORF">SAMN05216564_11426</name>
</gene>
<dbReference type="RefSeq" id="WP_092735104.1">
    <property type="nucleotide sequence ID" value="NZ_FNPC01000014.1"/>
</dbReference>
<dbReference type="SUPFAM" id="SSF51713">
    <property type="entry name" value="tRNA-guanine transglycosylase"/>
    <property type="match status" value="1"/>
</dbReference>
<evidence type="ECO:0000313" key="2">
    <source>
        <dbReference type="Proteomes" id="UP000199079"/>
    </source>
</evidence>
<dbReference type="GO" id="GO:0006400">
    <property type="term" value="P:tRNA modification"/>
    <property type="evidence" value="ECO:0007669"/>
    <property type="project" value="InterPro"/>
</dbReference>
<keyword evidence="2" id="KW-1185">Reference proteome</keyword>
<dbReference type="AlphaFoldDB" id="A0A1H3NQG2"/>